<dbReference type="InterPro" id="IPR017932">
    <property type="entry name" value="GATase_2_dom"/>
</dbReference>
<keyword evidence="13" id="KW-0436">Ligase</keyword>
<protein>
    <recommendedName>
        <fullName evidence="3">asparagine synthase (glutamine-hydrolyzing)</fullName>
        <ecNumber evidence="3">6.3.5.4</ecNumber>
    </recommendedName>
</protein>
<dbReference type="PANTHER" id="PTHR43284">
    <property type="entry name" value="ASPARAGINE SYNTHETASE (GLUTAMINE-HYDROLYZING)"/>
    <property type="match status" value="1"/>
</dbReference>
<evidence type="ECO:0000256" key="1">
    <source>
        <dbReference type="ARBA" id="ARBA00005187"/>
    </source>
</evidence>
<evidence type="ECO:0000259" key="12">
    <source>
        <dbReference type="PROSITE" id="PS51278"/>
    </source>
</evidence>
<dbReference type="SUPFAM" id="SSF52402">
    <property type="entry name" value="Adenine nucleotide alpha hydrolases-like"/>
    <property type="match status" value="1"/>
</dbReference>
<keyword evidence="4 10" id="KW-0547">Nucleotide-binding</keyword>
<dbReference type="InterPro" id="IPR006426">
    <property type="entry name" value="Asn_synth_AEB"/>
</dbReference>
<keyword evidence="9" id="KW-0028">Amino-acid biosynthesis</keyword>
<gene>
    <name evidence="13" type="primary">asnB</name>
    <name evidence="13" type="ORF">F7O44_28950</name>
</gene>
<dbReference type="Pfam" id="PF00733">
    <property type="entry name" value="Asn_synthase"/>
    <property type="match status" value="1"/>
</dbReference>
<name>A0A7K3MCW7_9ACTN</name>
<evidence type="ECO:0000313" key="14">
    <source>
        <dbReference type="Proteomes" id="UP000460435"/>
    </source>
</evidence>
<comment type="caution">
    <text evidence="13">The sequence shown here is derived from an EMBL/GenBank/DDBJ whole genome shotgun (WGS) entry which is preliminary data.</text>
</comment>
<dbReference type="InterPro" id="IPR029055">
    <property type="entry name" value="Ntn_hydrolases_N"/>
</dbReference>
<dbReference type="RefSeq" id="WP_162453825.1">
    <property type="nucleotide sequence ID" value="NZ_WLZY01000019.1"/>
</dbReference>
<keyword evidence="6 9" id="KW-0061">Asparagine biosynthesis</keyword>
<feature type="binding site" evidence="10">
    <location>
        <position position="291"/>
    </location>
    <ligand>
        <name>ATP</name>
        <dbReference type="ChEBI" id="CHEBI:30616"/>
    </ligand>
</feature>
<dbReference type="PIRSF" id="PIRSF001589">
    <property type="entry name" value="Asn_synthetase_glu-h"/>
    <property type="match status" value="1"/>
</dbReference>
<evidence type="ECO:0000256" key="9">
    <source>
        <dbReference type="PIRSR" id="PIRSR001589-1"/>
    </source>
</evidence>
<evidence type="ECO:0000256" key="2">
    <source>
        <dbReference type="ARBA" id="ARBA00005752"/>
    </source>
</evidence>
<keyword evidence="5 10" id="KW-0067">ATP-binding</keyword>
<feature type="binding site" evidence="10">
    <location>
        <begin position="377"/>
        <end position="378"/>
    </location>
    <ligand>
        <name>ATP</name>
        <dbReference type="ChEBI" id="CHEBI:30616"/>
    </ligand>
</feature>
<dbReference type="SUPFAM" id="SSF56235">
    <property type="entry name" value="N-terminal nucleophile aminohydrolases (Ntn hydrolases)"/>
    <property type="match status" value="1"/>
</dbReference>
<feature type="site" description="Important for beta-aspartyl-AMP intermediate formation" evidence="11">
    <location>
        <position position="379"/>
    </location>
</feature>
<dbReference type="GO" id="GO:0004066">
    <property type="term" value="F:asparagine synthase (glutamine-hydrolyzing) activity"/>
    <property type="evidence" value="ECO:0007669"/>
    <property type="project" value="UniProtKB-EC"/>
</dbReference>
<feature type="binding site" evidence="10">
    <location>
        <position position="102"/>
    </location>
    <ligand>
        <name>L-glutamine</name>
        <dbReference type="ChEBI" id="CHEBI:58359"/>
    </ligand>
</feature>
<feature type="active site" description="For GATase activity" evidence="9">
    <location>
        <position position="2"/>
    </location>
</feature>
<evidence type="ECO:0000256" key="8">
    <source>
        <dbReference type="ARBA" id="ARBA00048741"/>
    </source>
</evidence>
<dbReference type="GO" id="GO:0006529">
    <property type="term" value="P:asparagine biosynthetic process"/>
    <property type="evidence" value="ECO:0007669"/>
    <property type="project" value="UniProtKB-KW"/>
</dbReference>
<dbReference type="EC" id="6.3.5.4" evidence="3"/>
<keyword evidence="14" id="KW-1185">Reference proteome</keyword>
<evidence type="ECO:0000256" key="11">
    <source>
        <dbReference type="PIRSR" id="PIRSR001589-3"/>
    </source>
</evidence>
<comment type="catalytic activity">
    <reaction evidence="8">
        <text>L-aspartate + L-glutamine + ATP + H2O = L-asparagine + L-glutamate + AMP + diphosphate + H(+)</text>
        <dbReference type="Rhea" id="RHEA:12228"/>
        <dbReference type="ChEBI" id="CHEBI:15377"/>
        <dbReference type="ChEBI" id="CHEBI:15378"/>
        <dbReference type="ChEBI" id="CHEBI:29985"/>
        <dbReference type="ChEBI" id="CHEBI:29991"/>
        <dbReference type="ChEBI" id="CHEBI:30616"/>
        <dbReference type="ChEBI" id="CHEBI:33019"/>
        <dbReference type="ChEBI" id="CHEBI:58048"/>
        <dbReference type="ChEBI" id="CHEBI:58359"/>
        <dbReference type="ChEBI" id="CHEBI:456215"/>
        <dbReference type="EC" id="6.3.5.4"/>
    </reaction>
</comment>
<dbReference type="CDD" id="cd01991">
    <property type="entry name" value="Asn_synthase_B_C"/>
    <property type="match status" value="1"/>
</dbReference>
<feature type="domain" description="Glutamine amidotransferase type-2" evidence="12">
    <location>
        <begin position="2"/>
        <end position="214"/>
    </location>
</feature>
<sequence length="612" mass="68435">MCGITGWVSYGADLRGFRNIVERMTHTMVSRGPDGYGVWIREHVALGHRRLAVIDPIGGRQPMIAETSGGAVAISYSGEIYNFTELREDLIGRGHVFKTQCDTEVALNGYIEWGESVAEYLNGMFAFAIWDERDAKLVLVRDRMGIKPLYYYTTGDGLLFGSEPKAIFANPLASKAVDADGLREMLASTKAPGCSPWKNVAEVEPGTTVTVTPAGTRTHTYWRLKALEHHDDRLATVNRIRELMADVVHRQLVADVPRCVLLSGGLDSSAITGLAALHLAEQGEELRTFSVDFDGYEANFRPTSVRLSPDAPYVRDMVNHVGSRHRNVMLDSSMVADLEVRRATIQARDAPNGWGDLDTSLYLLFKSIRTTSTVALSGESADEVFGGYPWFSEDLVQNSKTFPWMAMSKSRMTDPLAWLHPDLRNSLDIPTYIADQYSSAATSVDHLDDADELEQNMRTACYLHLTRFVRTLLDRKDRMSMATSLEVRVPFCDHRLVEYVYNTPWRLKRFDGREKSLLRHATKHVVPESISNRVKSGYPLTQDSAYVKILQQQARDIVAEPGALVFDLVDHSWLSKATSADGDIPSGVKAGINSVLDLYHWLEIYKPKLVLP</sequence>
<dbReference type="Pfam" id="PF13537">
    <property type="entry name" value="GATase_7"/>
    <property type="match status" value="1"/>
</dbReference>
<dbReference type="Proteomes" id="UP000460435">
    <property type="component" value="Unassembled WGS sequence"/>
</dbReference>
<dbReference type="InterPro" id="IPR001962">
    <property type="entry name" value="Asn_synthase"/>
</dbReference>
<feature type="binding site" evidence="10">
    <location>
        <position position="261"/>
    </location>
    <ligand>
        <name>ATP</name>
        <dbReference type="ChEBI" id="CHEBI:30616"/>
    </ligand>
</feature>
<dbReference type="EMBL" id="WLZY01000019">
    <property type="protein sequence ID" value="NDL61104.1"/>
    <property type="molecule type" value="Genomic_DNA"/>
</dbReference>
<dbReference type="InterPro" id="IPR033738">
    <property type="entry name" value="AsnB_N"/>
</dbReference>
<dbReference type="GO" id="GO:0005524">
    <property type="term" value="F:ATP binding"/>
    <property type="evidence" value="ECO:0007669"/>
    <property type="project" value="UniProtKB-KW"/>
</dbReference>
<dbReference type="AlphaFoldDB" id="A0A7K3MCW7"/>
<proteinExistence type="inferred from homology"/>
<dbReference type="InterPro" id="IPR014729">
    <property type="entry name" value="Rossmann-like_a/b/a_fold"/>
</dbReference>
<dbReference type="PANTHER" id="PTHR43284:SF1">
    <property type="entry name" value="ASPARAGINE SYNTHETASE"/>
    <property type="match status" value="1"/>
</dbReference>
<dbReference type="NCBIfam" id="TIGR01536">
    <property type="entry name" value="asn_synth_AEB"/>
    <property type="match status" value="1"/>
</dbReference>
<dbReference type="CDD" id="cd00712">
    <property type="entry name" value="AsnB"/>
    <property type="match status" value="1"/>
</dbReference>
<evidence type="ECO:0000256" key="10">
    <source>
        <dbReference type="PIRSR" id="PIRSR001589-2"/>
    </source>
</evidence>
<evidence type="ECO:0000256" key="3">
    <source>
        <dbReference type="ARBA" id="ARBA00012737"/>
    </source>
</evidence>
<evidence type="ECO:0000256" key="7">
    <source>
        <dbReference type="ARBA" id="ARBA00022962"/>
    </source>
</evidence>
<evidence type="ECO:0000256" key="5">
    <source>
        <dbReference type="ARBA" id="ARBA00022840"/>
    </source>
</evidence>
<evidence type="ECO:0000256" key="6">
    <source>
        <dbReference type="ARBA" id="ARBA00022888"/>
    </source>
</evidence>
<organism evidence="13 14">
    <name type="scientific">Phytoactinopolyspora mesophila</name>
    <dbReference type="NCBI Taxonomy" id="2650750"/>
    <lineage>
        <taxon>Bacteria</taxon>
        <taxon>Bacillati</taxon>
        <taxon>Actinomycetota</taxon>
        <taxon>Actinomycetes</taxon>
        <taxon>Jiangellales</taxon>
        <taxon>Jiangellaceae</taxon>
        <taxon>Phytoactinopolyspora</taxon>
    </lineage>
</organism>
<dbReference type="Gene3D" id="3.40.50.620">
    <property type="entry name" value="HUPs"/>
    <property type="match status" value="1"/>
</dbReference>
<accession>A0A7K3MCW7</accession>
<dbReference type="Gene3D" id="3.60.20.10">
    <property type="entry name" value="Glutamine Phosphoribosylpyrophosphate, subunit 1, domain 1"/>
    <property type="match status" value="1"/>
</dbReference>
<dbReference type="PROSITE" id="PS51278">
    <property type="entry name" value="GATASE_TYPE_2"/>
    <property type="match status" value="1"/>
</dbReference>
<reference evidence="13 14" key="1">
    <citation type="submission" date="2019-11" db="EMBL/GenBank/DDBJ databases">
        <authorList>
            <person name="Li X.-J."/>
            <person name="Feng X.-M."/>
        </authorList>
    </citation>
    <scope>NUCLEOTIDE SEQUENCE [LARGE SCALE GENOMIC DNA]</scope>
    <source>
        <strain evidence="13 14">XMNu-373</strain>
    </source>
</reference>
<comment type="pathway">
    <text evidence="1">Amino-acid biosynthesis; L-asparagine biosynthesis; L-asparagine from L-aspartate (L-Gln route): step 1/1.</text>
</comment>
<evidence type="ECO:0000313" key="13">
    <source>
        <dbReference type="EMBL" id="NDL61104.1"/>
    </source>
</evidence>
<comment type="similarity">
    <text evidence="2">Belongs to the asparagine synthetase family.</text>
</comment>
<dbReference type="InterPro" id="IPR051786">
    <property type="entry name" value="ASN_synthetase/amidase"/>
</dbReference>
<evidence type="ECO:0000256" key="4">
    <source>
        <dbReference type="ARBA" id="ARBA00022741"/>
    </source>
</evidence>
<keyword evidence="7 9" id="KW-0315">Glutamine amidotransferase</keyword>
<dbReference type="GO" id="GO:0005829">
    <property type="term" value="C:cytosol"/>
    <property type="evidence" value="ECO:0007669"/>
    <property type="project" value="TreeGrafter"/>
</dbReference>